<proteinExistence type="predicted"/>
<dbReference type="EMBL" id="DVNB01000083">
    <property type="protein sequence ID" value="HIU57746.1"/>
    <property type="molecule type" value="Genomic_DNA"/>
</dbReference>
<comment type="caution">
    <text evidence="1">The sequence shown here is derived from an EMBL/GenBank/DDBJ whole genome shotgun (WGS) entry which is preliminary data.</text>
</comment>
<gene>
    <name evidence="1" type="ORF">IAA61_08065</name>
</gene>
<evidence type="ECO:0000313" key="1">
    <source>
        <dbReference type="EMBL" id="HIU57746.1"/>
    </source>
</evidence>
<evidence type="ECO:0000313" key="2">
    <source>
        <dbReference type="Proteomes" id="UP000824109"/>
    </source>
</evidence>
<protein>
    <submittedName>
        <fullName evidence="1">Uncharacterized protein</fullName>
    </submittedName>
</protein>
<sequence>MQGEIYSHPTAEARAQLNAVIDSFAVGFSDGAHDVSNISEDGTRWEMTSFCPGISFDIPLGWDTYDDWRGGWAGYEYGEGIEVRAKIYADITFEQIIDRVRFTSEYAGIDIDIPQFTEVSYNGYDIITYEGEYPLSYELEFYVEDFGNLYVFTVSTDSYEYDFESLPESFKAKAKESMYMILDSLRLSDPGDDAHDISETELLEPDAEPKDFTVGGLKFTVPGPLVKPAESAGRVIPDGLFVGALSTGSMLMIMSNTEDEAFFSEEDPAEFAEMTETVNINGIEFLKVKDEVFSEDIEPGDAFELYISPNDNVMIWLYIDADTTDTQYAADLRSIVQSAHR</sequence>
<dbReference type="AlphaFoldDB" id="A0A9D1MCL9"/>
<reference evidence="1" key="2">
    <citation type="journal article" date="2021" name="PeerJ">
        <title>Extensive microbial diversity within the chicken gut microbiome revealed by metagenomics and culture.</title>
        <authorList>
            <person name="Gilroy R."/>
            <person name="Ravi A."/>
            <person name="Getino M."/>
            <person name="Pursley I."/>
            <person name="Horton D.L."/>
            <person name="Alikhan N.F."/>
            <person name="Baker D."/>
            <person name="Gharbi K."/>
            <person name="Hall N."/>
            <person name="Watson M."/>
            <person name="Adriaenssens E.M."/>
            <person name="Foster-Nyarko E."/>
            <person name="Jarju S."/>
            <person name="Secka A."/>
            <person name="Antonio M."/>
            <person name="Oren A."/>
            <person name="Chaudhuri R.R."/>
            <person name="La Ragione R."/>
            <person name="Hildebrand F."/>
            <person name="Pallen M.J."/>
        </authorList>
    </citation>
    <scope>NUCLEOTIDE SEQUENCE</scope>
    <source>
        <strain evidence="1">USAMLcec3-3695</strain>
    </source>
</reference>
<dbReference type="Proteomes" id="UP000824109">
    <property type="component" value="Unassembled WGS sequence"/>
</dbReference>
<reference evidence="1" key="1">
    <citation type="submission" date="2020-10" db="EMBL/GenBank/DDBJ databases">
        <authorList>
            <person name="Gilroy R."/>
        </authorList>
    </citation>
    <scope>NUCLEOTIDE SEQUENCE</scope>
    <source>
        <strain evidence="1">USAMLcec3-3695</strain>
    </source>
</reference>
<accession>A0A9D1MCL9</accession>
<name>A0A9D1MCL9_9FIRM</name>
<organism evidence="1 2">
    <name type="scientific">Candidatus Ornithomonoglobus merdipullorum</name>
    <dbReference type="NCBI Taxonomy" id="2840895"/>
    <lineage>
        <taxon>Bacteria</taxon>
        <taxon>Bacillati</taxon>
        <taxon>Bacillota</taxon>
        <taxon>Clostridia</taxon>
        <taxon>Candidatus Ornithomonoglobus</taxon>
    </lineage>
</organism>